<comment type="caution">
    <text evidence="2">The sequence shown here is derived from an EMBL/GenBank/DDBJ whole genome shotgun (WGS) entry which is preliminary data.</text>
</comment>
<reference evidence="2 3" key="1">
    <citation type="submission" date="2010-10" db="EMBL/GenBank/DDBJ databases">
        <authorList>
            <consortium name="The Broad Institute Genome Sequencing Platform"/>
            <person name="Ward D."/>
            <person name="Earl A."/>
            <person name="Feldgarden M."/>
            <person name="Young S.K."/>
            <person name="Gargeya S."/>
            <person name="Zeng Q."/>
            <person name="Alvarado L."/>
            <person name="Berlin A."/>
            <person name="Bochicchio J."/>
            <person name="Chapman S.B."/>
            <person name="Chen Z."/>
            <person name="Freedman E."/>
            <person name="Gellesch M."/>
            <person name="Goldberg J."/>
            <person name="Griggs A."/>
            <person name="Gujja S."/>
            <person name="Heilman E."/>
            <person name="Heiman D."/>
            <person name="Howarth C."/>
            <person name="Mehta T."/>
            <person name="Neiman D."/>
            <person name="Pearson M."/>
            <person name="Roberts A."/>
            <person name="Saif S."/>
            <person name="Shea T."/>
            <person name="Shenoy N."/>
            <person name="Sisk P."/>
            <person name="Stolte C."/>
            <person name="Sykes S."/>
            <person name="White J."/>
            <person name="Yandava C."/>
            <person name="Allen-Vercoe E."/>
            <person name="Sibley C."/>
            <person name="Ambrose C.E."/>
            <person name="Strauss J."/>
            <person name="Daigneault M."/>
            <person name="Haas B."/>
            <person name="Nusbaum C."/>
            <person name="Birren B."/>
        </authorList>
    </citation>
    <scope>NUCLEOTIDE SEQUENCE [LARGE SCALE GENOMIC DNA]</scope>
    <source>
        <strain evidence="2 3">3_1_6</strain>
    </source>
</reference>
<dbReference type="Gene3D" id="3.90.320.10">
    <property type="match status" value="1"/>
</dbReference>
<organism evidence="2 3">
    <name type="scientific">Bilophila wadsworthia (strain 3_1_6)</name>
    <dbReference type="NCBI Taxonomy" id="563192"/>
    <lineage>
        <taxon>Bacteria</taxon>
        <taxon>Pseudomonadati</taxon>
        <taxon>Thermodesulfobacteriota</taxon>
        <taxon>Desulfovibrionia</taxon>
        <taxon>Desulfovibrionales</taxon>
        <taxon>Desulfovibrionaceae</taxon>
        <taxon>Bilophila</taxon>
    </lineage>
</organism>
<dbReference type="Pfam" id="PF12705">
    <property type="entry name" value="PDDEXK_1"/>
    <property type="match status" value="1"/>
</dbReference>
<keyword evidence="3" id="KW-1185">Reference proteome</keyword>
<reference evidence="2 3" key="2">
    <citation type="submission" date="2013-04" db="EMBL/GenBank/DDBJ databases">
        <title>The Genome Sequence of Bilophila wadsworthia 3_1_6.</title>
        <authorList>
            <consortium name="The Broad Institute Genomics Platform"/>
            <person name="Earl A."/>
            <person name="Ward D."/>
            <person name="Feldgarden M."/>
            <person name="Gevers D."/>
            <person name="Sibley C."/>
            <person name="Strauss J."/>
            <person name="Allen-Vercoe E."/>
            <person name="Walker B."/>
            <person name="Young S."/>
            <person name="Zeng Q."/>
            <person name="Gargeya S."/>
            <person name="Fitzgerald M."/>
            <person name="Haas B."/>
            <person name="Abouelleil A."/>
            <person name="Allen A.W."/>
            <person name="Alvarado L."/>
            <person name="Arachchi H.M."/>
            <person name="Berlin A.M."/>
            <person name="Chapman S.B."/>
            <person name="Gainer-Dewar J."/>
            <person name="Goldberg J."/>
            <person name="Griggs A."/>
            <person name="Gujja S."/>
            <person name="Hansen M."/>
            <person name="Howarth C."/>
            <person name="Imamovic A."/>
            <person name="Ireland A."/>
            <person name="Larimer J."/>
            <person name="McCowan C."/>
            <person name="Murphy C."/>
            <person name="Pearson M."/>
            <person name="Poon T.W."/>
            <person name="Priest M."/>
            <person name="Roberts A."/>
            <person name="Saif S."/>
            <person name="Shea T."/>
            <person name="Sisk P."/>
            <person name="Sykes S."/>
            <person name="Wortman J."/>
            <person name="Nusbaum C."/>
            <person name="Birren B."/>
        </authorList>
    </citation>
    <scope>NUCLEOTIDE SEQUENCE [LARGE SCALE GENOMIC DNA]</scope>
    <source>
        <strain evidence="2 3">3_1_6</strain>
    </source>
</reference>
<evidence type="ECO:0000313" key="2">
    <source>
        <dbReference type="EMBL" id="EFV46024.1"/>
    </source>
</evidence>
<dbReference type="EMBL" id="ADCP02000002">
    <property type="protein sequence ID" value="EFV46024.1"/>
    <property type="molecule type" value="Genomic_DNA"/>
</dbReference>
<feature type="domain" description="PD-(D/E)XK endonuclease-like" evidence="1">
    <location>
        <begin position="11"/>
        <end position="263"/>
    </location>
</feature>
<dbReference type="InterPro" id="IPR038726">
    <property type="entry name" value="PDDEXK_AddAB-type"/>
</dbReference>
<dbReference type="HOGENOM" id="CLU_091001_0_0_7"/>
<accession>E5Y1T9</accession>
<protein>
    <recommendedName>
        <fullName evidence="1">PD-(D/E)XK endonuclease-like domain-containing protein</fullName>
    </recommendedName>
</protein>
<name>E5Y1T9_BILW3</name>
<dbReference type="RefSeq" id="WP_005024125.1">
    <property type="nucleotide sequence ID" value="NZ_KE150239.1"/>
</dbReference>
<dbReference type="InterPro" id="IPR011604">
    <property type="entry name" value="PDDEXK-like_dom_sf"/>
</dbReference>
<dbReference type="OrthoDB" id="5457189at2"/>
<gene>
    <name evidence="2" type="ORF">HMPREF0179_00148</name>
</gene>
<dbReference type="eggNOG" id="COG2887">
    <property type="taxonomic scope" value="Bacteria"/>
</dbReference>
<evidence type="ECO:0000313" key="3">
    <source>
        <dbReference type="Proteomes" id="UP000006034"/>
    </source>
</evidence>
<proteinExistence type="predicted"/>
<dbReference type="AlphaFoldDB" id="E5Y1T9"/>
<evidence type="ECO:0000259" key="1">
    <source>
        <dbReference type="Pfam" id="PF12705"/>
    </source>
</evidence>
<dbReference type="STRING" id="563192.HMPREF0179_00148"/>
<dbReference type="GeneID" id="78087057"/>
<dbReference type="Proteomes" id="UP000006034">
    <property type="component" value="Unassembled WGS sequence"/>
</dbReference>
<sequence length="267" mass="28628">MNIKEPILIRASSLAGLFECPARWEAQNIRGLRTPSSGSARLGTAVHTSTALFDTSRMNGTGITPDEAAGAAVDAIHKPDEEVVWDDLQPTEAERIALSLHRLYCSTIAPRQTYAAIEATCERLDIADLGIALTGTVDRVRRTEDGYGIADIKTGKSAVGADGTCKTQGHAAQLAVYELLAEHSTDICIEAPAQIIGLQVAKTERGQRVATGTISGGRDLLIGDEEFPGLLEMAATLIHSGNFYGNPRSNGCGEKYCPIFNTCKWRR</sequence>